<dbReference type="GO" id="GO:0005886">
    <property type="term" value="C:plasma membrane"/>
    <property type="evidence" value="ECO:0007669"/>
    <property type="project" value="TreeGrafter"/>
</dbReference>
<keyword evidence="6" id="KW-1185">Reference proteome</keyword>
<dbReference type="InterPro" id="IPR029787">
    <property type="entry name" value="Nucleotide_cyclase"/>
</dbReference>
<dbReference type="AlphaFoldDB" id="Q0G5Y9"/>
<gene>
    <name evidence="5" type="ORF">FP2506_08786</name>
</gene>
<dbReference type="STRING" id="217511.GCA_001463845_00524"/>
<feature type="transmembrane region" description="Helical" evidence="3">
    <location>
        <begin position="30"/>
        <end position="51"/>
    </location>
</feature>
<dbReference type="NCBIfam" id="TIGR00254">
    <property type="entry name" value="GGDEF"/>
    <property type="match status" value="1"/>
</dbReference>
<evidence type="ECO:0000313" key="5">
    <source>
        <dbReference type="EMBL" id="EAU42925.1"/>
    </source>
</evidence>
<dbReference type="EMBL" id="AATP01000001">
    <property type="protein sequence ID" value="EAU42925.1"/>
    <property type="molecule type" value="Genomic_DNA"/>
</dbReference>
<proteinExistence type="predicted"/>
<keyword evidence="3" id="KW-1133">Transmembrane helix</keyword>
<dbReference type="InterPro" id="IPR000160">
    <property type="entry name" value="GGDEF_dom"/>
</dbReference>
<reference evidence="5 6" key="1">
    <citation type="journal article" date="2010" name="J. Bacteriol.">
        <title>Genome sequence of Fulvimarina pelagi HTCC2506T, a Mn(II)-oxidizing alphaproteobacterium possessing an aerobic anoxygenic photosynthetic gene cluster and Xanthorhodopsin.</title>
        <authorList>
            <person name="Kang I."/>
            <person name="Oh H.M."/>
            <person name="Lim S.I."/>
            <person name="Ferriera S."/>
            <person name="Giovannoni S.J."/>
            <person name="Cho J.C."/>
        </authorList>
    </citation>
    <scope>NUCLEOTIDE SEQUENCE [LARGE SCALE GENOMIC DNA]</scope>
    <source>
        <strain evidence="5 6">HTCC2506</strain>
    </source>
</reference>
<protein>
    <recommendedName>
        <fullName evidence="1">diguanylate cyclase</fullName>
        <ecNumber evidence="1">2.7.7.65</ecNumber>
    </recommendedName>
</protein>
<evidence type="ECO:0000256" key="3">
    <source>
        <dbReference type="SAM" id="Phobius"/>
    </source>
</evidence>
<comment type="caution">
    <text evidence="5">The sequence shown here is derived from an EMBL/GenBank/DDBJ whole genome shotgun (WGS) entry which is preliminary data.</text>
</comment>
<feature type="domain" description="GGDEF" evidence="4">
    <location>
        <begin position="98"/>
        <end position="230"/>
    </location>
</feature>
<dbReference type="HOGENOM" id="CLU_000445_11_16_5"/>
<name>Q0G5Y9_9HYPH</name>
<dbReference type="FunFam" id="3.30.70.270:FF:000001">
    <property type="entry name" value="Diguanylate cyclase domain protein"/>
    <property type="match status" value="1"/>
</dbReference>
<evidence type="ECO:0000256" key="1">
    <source>
        <dbReference type="ARBA" id="ARBA00012528"/>
    </source>
</evidence>
<accession>Q0G5Y9</accession>
<dbReference type="Pfam" id="PF00990">
    <property type="entry name" value="GGDEF"/>
    <property type="match status" value="1"/>
</dbReference>
<dbReference type="GO" id="GO:0052621">
    <property type="term" value="F:diguanylate cyclase activity"/>
    <property type="evidence" value="ECO:0007669"/>
    <property type="project" value="UniProtKB-EC"/>
</dbReference>
<dbReference type="PANTHER" id="PTHR45138">
    <property type="entry name" value="REGULATORY COMPONENTS OF SENSORY TRANSDUCTION SYSTEM"/>
    <property type="match status" value="1"/>
</dbReference>
<dbReference type="PROSITE" id="PS50887">
    <property type="entry name" value="GGDEF"/>
    <property type="match status" value="1"/>
</dbReference>
<dbReference type="PANTHER" id="PTHR45138:SF9">
    <property type="entry name" value="DIGUANYLATE CYCLASE DGCM-RELATED"/>
    <property type="match status" value="1"/>
</dbReference>
<keyword evidence="3" id="KW-0812">Transmembrane</keyword>
<dbReference type="CDD" id="cd01949">
    <property type="entry name" value="GGDEF"/>
    <property type="match status" value="1"/>
</dbReference>
<evidence type="ECO:0000259" key="4">
    <source>
        <dbReference type="PROSITE" id="PS50887"/>
    </source>
</evidence>
<comment type="catalytic activity">
    <reaction evidence="2">
        <text>2 GTP = 3',3'-c-di-GMP + 2 diphosphate</text>
        <dbReference type="Rhea" id="RHEA:24898"/>
        <dbReference type="ChEBI" id="CHEBI:33019"/>
        <dbReference type="ChEBI" id="CHEBI:37565"/>
        <dbReference type="ChEBI" id="CHEBI:58805"/>
        <dbReference type="EC" id="2.7.7.65"/>
    </reaction>
</comment>
<dbReference type="SUPFAM" id="SSF55073">
    <property type="entry name" value="Nucleotide cyclase"/>
    <property type="match status" value="1"/>
</dbReference>
<evidence type="ECO:0000313" key="6">
    <source>
        <dbReference type="Proteomes" id="UP000004310"/>
    </source>
</evidence>
<organism evidence="5 6">
    <name type="scientific">Fulvimarina pelagi HTCC2506</name>
    <dbReference type="NCBI Taxonomy" id="314231"/>
    <lineage>
        <taxon>Bacteria</taxon>
        <taxon>Pseudomonadati</taxon>
        <taxon>Pseudomonadota</taxon>
        <taxon>Alphaproteobacteria</taxon>
        <taxon>Hyphomicrobiales</taxon>
        <taxon>Aurantimonadaceae</taxon>
        <taxon>Fulvimarina</taxon>
    </lineage>
</organism>
<dbReference type="GO" id="GO:0043709">
    <property type="term" value="P:cell adhesion involved in single-species biofilm formation"/>
    <property type="evidence" value="ECO:0007669"/>
    <property type="project" value="TreeGrafter"/>
</dbReference>
<evidence type="ECO:0000256" key="2">
    <source>
        <dbReference type="ARBA" id="ARBA00034247"/>
    </source>
</evidence>
<dbReference type="eggNOG" id="COG2199">
    <property type="taxonomic scope" value="Bacteria"/>
</dbReference>
<sequence length="252" mass="27366">MVLICATAFFSGLGAAVFFADFPSAAFSRVLVFAVLLSLVVGALHIGHILIRTTILDTQRRGWKNRAMRDRLTGLLNRQGFRDAWNTKTMAMREDGRTGSMLLIIDADHFKRINDRFGHPIGDQALKAIARTTAGSLRGDDICGRLGGEEFIVAVHGLTQNQGYVIAERIRSAVSRLTVGANGHEARLTVSIGGAFSGGGAGFDALYKAADENCYRSKRGGRNRVTLSPLAAIQRSRYLREPEAEPHLPATV</sequence>
<dbReference type="Gene3D" id="3.30.70.270">
    <property type="match status" value="1"/>
</dbReference>
<dbReference type="Proteomes" id="UP000004310">
    <property type="component" value="Unassembled WGS sequence"/>
</dbReference>
<dbReference type="GO" id="GO:1902201">
    <property type="term" value="P:negative regulation of bacterial-type flagellum-dependent cell motility"/>
    <property type="evidence" value="ECO:0007669"/>
    <property type="project" value="TreeGrafter"/>
</dbReference>
<dbReference type="SMART" id="SM00267">
    <property type="entry name" value="GGDEF"/>
    <property type="match status" value="1"/>
</dbReference>
<keyword evidence="3" id="KW-0472">Membrane</keyword>
<dbReference type="InterPro" id="IPR043128">
    <property type="entry name" value="Rev_trsase/Diguanyl_cyclase"/>
</dbReference>
<dbReference type="EC" id="2.7.7.65" evidence="1"/>
<dbReference type="InterPro" id="IPR050469">
    <property type="entry name" value="Diguanylate_Cyclase"/>
</dbReference>